<dbReference type="Proteomes" id="UP000629870">
    <property type="component" value="Unassembled WGS sequence"/>
</dbReference>
<proteinExistence type="predicted"/>
<evidence type="ECO:0000313" key="2">
    <source>
        <dbReference type="Proteomes" id="UP000629870"/>
    </source>
</evidence>
<comment type="caution">
    <text evidence="1">The sequence shown here is derived from an EMBL/GenBank/DDBJ whole genome shotgun (WGS) entry which is preliminary data.</text>
</comment>
<protein>
    <submittedName>
        <fullName evidence="1">Uncharacterized protein</fullName>
    </submittedName>
</protein>
<gene>
    <name evidence="1" type="ORF">HNQ04_002308</name>
</gene>
<organism evidence="1 2">
    <name type="scientific">Deinococcus radiopugnans ATCC 19172</name>
    <dbReference type="NCBI Taxonomy" id="585398"/>
    <lineage>
        <taxon>Bacteria</taxon>
        <taxon>Thermotogati</taxon>
        <taxon>Deinococcota</taxon>
        <taxon>Deinococci</taxon>
        <taxon>Deinococcales</taxon>
        <taxon>Deinococcaceae</taxon>
        <taxon>Deinococcus</taxon>
    </lineage>
</organism>
<name>A0ABR6NSM7_9DEIO</name>
<sequence length="56" mass="6419">MDRTDNEVAWRFMSVLMMRRTAALKSYFTVSFSRFRCGPECPHTLISTSPRCAGLS</sequence>
<reference evidence="1 2" key="1">
    <citation type="submission" date="2020-08" db="EMBL/GenBank/DDBJ databases">
        <title>Genomic Encyclopedia of Type Strains, Phase IV (KMG-IV): sequencing the most valuable type-strain genomes for metagenomic binning, comparative biology and taxonomic classification.</title>
        <authorList>
            <person name="Goeker M."/>
        </authorList>
    </citation>
    <scope>NUCLEOTIDE SEQUENCE [LARGE SCALE GENOMIC DNA]</scope>
    <source>
        <strain evidence="1 2">DSM 12027</strain>
    </source>
</reference>
<evidence type="ECO:0000313" key="1">
    <source>
        <dbReference type="EMBL" id="MBB6017046.1"/>
    </source>
</evidence>
<keyword evidence="2" id="KW-1185">Reference proteome</keyword>
<accession>A0ABR6NSM7</accession>
<dbReference type="EMBL" id="JACHEW010000011">
    <property type="protein sequence ID" value="MBB6017046.1"/>
    <property type="molecule type" value="Genomic_DNA"/>
</dbReference>